<dbReference type="AlphaFoldDB" id="A0A072NRT0"/>
<sequence>MRLVRKVKLSSLQDTTEIAIKGHSTIYTVAELKREILVLGEPHHLTDDWYAVKKERWSPSAQSMIEQYIDSEADEMYEDWDELAMECISFEAIDKIQAILDCEFSKDDSINGYWTYESPIEIDVYPKGHCPKCGNKYVNKDFGMCEKCCEKHFEKLG</sequence>
<evidence type="ECO:0000313" key="1">
    <source>
        <dbReference type="EMBL" id="KEF40136.1"/>
    </source>
</evidence>
<reference evidence="1 2" key="1">
    <citation type="submission" date="2014-04" db="EMBL/GenBank/DDBJ databases">
        <title>Draft genome sequence of Bacillus azotoformans MEV2011, a (co-) denitrifying strain unable to grow in the presence of oxygen.</title>
        <authorList>
            <person name="Nielsen M."/>
            <person name="Schreiber L."/>
            <person name="Finster K."/>
            <person name="Schramm A."/>
        </authorList>
    </citation>
    <scope>NUCLEOTIDE SEQUENCE [LARGE SCALE GENOMIC DNA]</scope>
    <source>
        <strain evidence="1 2">MEV2011</strain>
    </source>
</reference>
<dbReference type="EMBL" id="JJRY01000001">
    <property type="protein sequence ID" value="KEF40136.1"/>
    <property type="molecule type" value="Genomic_DNA"/>
</dbReference>
<organism evidence="1 2">
    <name type="scientific">Schinkia azotoformans MEV2011</name>
    <dbReference type="NCBI Taxonomy" id="1348973"/>
    <lineage>
        <taxon>Bacteria</taxon>
        <taxon>Bacillati</taxon>
        <taxon>Bacillota</taxon>
        <taxon>Bacilli</taxon>
        <taxon>Bacillales</taxon>
        <taxon>Bacillaceae</taxon>
        <taxon>Calidifontibacillus/Schinkia group</taxon>
        <taxon>Schinkia</taxon>
    </lineage>
</organism>
<dbReference type="RefSeq" id="WP_202594751.1">
    <property type="nucleotide sequence ID" value="NZ_JJRY01000001.1"/>
</dbReference>
<dbReference type="Proteomes" id="UP000027936">
    <property type="component" value="Unassembled WGS sequence"/>
</dbReference>
<comment type="caution">
    <text evidence="1">The sequence shown here is derived from an EMBL/GenBank/DDBJ whole genome shotgun (WGS) entry which is preliminary data.</text>
</comment>
<gene>
    <name evidence="1" type="ORF">M670_00152</name>
</gene>
<proteinExistence type="predicted"/>
<name>A0A072NRT0_SCHAZ</name>
<dbReference type="PATRIC" id="fig|1348973.3.peg.146"/>
<evidence type="ECO:0000313" key="2">
    <source>
        <dbReference type="Proteomes" id="UP000027936"/>
    </source>
</evidence>
<protein>
    <submittedName>
        <fullName evidence="1">Uncharacterized protein</fullName>
    </submittedName>
</protein>
<accession>A0A072NRT0</accession>